<accession>A0A6L2K850</accession>
<proteinExistence type="predicted"/>
<comment type="caution">
    <text evidence="1">The sequence shown here is derived from an EMBL/GenBank/DDBJ whole genome shotgun (WGS) entry which is preliminary data.</text>
</comment>
<reference evidence="1" key="1">
    <citation type="journal article" date="2019" name="Sci. Rep.">
        <title>Draft genome of Tanacetum cinerariifolium, the natural source of mosquito coil.</title>
        <authorList>
            <person name="Yamashiro T."/>
            <person name="Shiraishi A."/>
            <person name="Satake H."/>
            <person name="Nakayama K."/>
        </authorList>
    </citation>
    <scope>NUCLEOTIDE SEQUENCE</scope>
</reference>
<organism evidence="1">
    <name type="scientific">Tanacetum cinerariifolium</name>
    <name type="common">Dalmatian daisy</name>
    <name type="synonym">Chrysanthemum cinerariifolium</name>
    <dbReference type="NCBI Taxonomy" id="118510"/>
    <lineage>
        <taxon>Eukaryota</taxon>
        <taxon>Viridiplantae</taxon>
        <taxon>Streptophyta</taxon>
        <taxon>Embryophyta</taxon>
        <taxon>Tracheophyta</taxon>
        <taxon>Spermatophyta</taxon>
        <taxon>Magnoliopsida</taxon>
        <taxon>eudicotyledons</taxon>
        <taxon>Gunneridae</taxon>
        <taxon>Pentapetalae</taxon>
        <taxon>asterids</taxon>
        <taxon>campanulids</taxon>
        <taxon>Asterales</taxon>
        <taxon>Asteraceae</taxon>
        <taxon>Asteroideae</taxon>
        <taxon>Anthemideae</taxon>
        <taxon>Anthemidinae</taxon>
        <taxon>Tanacetum</taxon>
    </lineage>
</organism>
<dbReference type="AlphaFoldDB" id="A0A6L2K850"/>
<dbReference type="EMBL" id="BKCJ010002006">
    <property type="protein sequence ID" value="GEU45596.1"/>
    <property type="molecule type" value="Genomic_DNA"/>
</dbReference>
<gene>
    <name evidence="1" type="ORF">Tci_017574</name>
</gene>
<protein>
    <recommendedName>
        <fullName evidence="2">Retrovirus-related Pol polyprotein from transposon TNT 1-94</fullName>
    </recommendedName>
</protein>
<evidence type="ECO:0008006" key="2">
    <source>
        <dbReference type="Google" id="ProtNLM"/>
    </source>
</evidence>
<sequence length="215" mass="23910">MDSGASFHATYCKEKLERFKLHSGKDVRYISGLKRRLISVGQLNEEDYHHQRLGDMSRIGMNILASKGNVLDVQKKAMALHLLHQYEDPATMILLSKTAAGVALGTKIHQRVQGSGKFGVAERLSHTFRAESMGPCAEAPKILWNDSIVAEHGLSSKITQSAGESLVTSEGPKTVGASRIVEDHMKNTLKMEHPLRKEASRFYRYEDPPESPGLW</sequence>
<name>A0A6L2K850_TANCI</name>
<evidence type="ECO:0000313" key="1">
    <source>
        <dbReference type="EMBL" id="GEU45596.1"/>
    </source>
</evidence>